<dbReference type="GO" id="GO:0035447">
    <property type="term" value="F:mycothiol synthase activity"/>
    <property type="evidence" value="ECO:0007669"/>
    <property type="project" value="UniProtKB-EC"/>
</dbReference>
<dbReference type="Gene3D" id="3.40.630.30">
    <property type="match status" value="1"/>
</dbReference>
<feature type="domain" description="N-acetyltransferase" evidence="3">
    <location>
        <begin position="154"/>
        <end position="300"/>
    </location>
</feature>
<keyword evidence="2 4" id="KW-0012">Acyltransferase</keyword>
<protein>
    <submittedName>
        <fullName evidence="4">Mycothiol synthase</fullName>
        <ecNumber evidence="4">2.3.1.189</ecNumber>
    </submittedName>
</protein>
<sequence length="300" mass="31659">MTLHVRAATPGDAAAVDTLLDAYALVRVGRPQPPGAALARLTQPGSVPALVHDDTGAVLGFGHAWRAGPAVRCFARVHPDATGRGVGTALLAELEDRAGTTLGCDVVTVMQPGTDTAGTALLLGRGYTEIHRILRMRRSLHGYDRPAASLPPGVAVTGFDEARDAGELFAAFRAAFPADPADEAAWWRDRRANPAEPFDPALWFVARHGDRIVGFCHGGRHGDRDTTVGYVGDVGVVPGWRGRGIAFALLTTALAAFAVDGLPTGVLNVDADNATGALELYRKAGMTAEPWSTEWSRTLR</sequence>
<evidence type="ECO:0000313" key="4">
    <source>
        <dbReference type="EMBL" id="MBG6136955.1"/>
    </source>
</evidence>
<reference evidence="4" key="1">
    <citation type="submission" date="2020-11" db="EMBL/GenBank/DDBJ databases">
        <title>Sequencing the genomes of 1000 actinobacteria strains.</title>
        <authorList>
            <person name="Klenk H.-P."/>
        </authorList>
    </citation>
    <scope>NUCLEOTIDE SEQUENCE</scope>
    <source>
        <strain evidence="4">DSM 45356</strain>
    </source>
</reference>
<dbReference type="CDD" id="cd04301">
    <property type="entry name" value="NAT_SF"/>
    <property type="match status" value="1"/>
</dbReference>
<comment type="caution">
    <text evidence="4">The sequence shown here is derived from an EMBL/GenBank/DDBJ whole genome shotgun (WGS) entry which is preliminary data.</text>
</comment>
<dbReference type="EMBL" id="JADOUF010000001">
    <property type="protein sequence ID" value="MBG6136955.1"/>
    <property type="molecule type" value="Genomic_DNA"/>
</dbReference>
<dbReference type="EC" id="2.3.1.189" evidence="4"/>
<gene>
    <name evidence="4" type="ORF">IW245_003149</name>
</gene>
<dbReference type="AlphaFoldDB" id="A0A8J7GHD4"/>
<dbReference type="PANTHER" id="PTHR43072:SF23">
    <property type="entry name" value="UPF0039 PROTEIN C11D3.02C"/>
    <property type="match status" value="1"/>
</dbReference>
<evidence type="ECO:0000256" key="2">
    <source>
        <dbReference type="ARBA" id="ARBA00023315"/>
    </source>
</evidence>
<keyword evidence="5" id="KW-1185">Reference proteome</keyword>
<dbReference type="SUPFAM" id="SSF55729">
    <property type="entry name" value="Acyl-CoA N-acyltransferases (Nat)"/>
    <property type="match status" value="2"/>
</dbReference>
<evidence type="ECO:0000259" key="3">
    <source>
        <dbReference type="PROSITE" id="PS51186"/>
    </source>
</evidence>
<dbReference type="InterPro" id="IPR016181">
    <property type="entry name" value="Acyl_CoA_acyltransferase"/>
</dbReference>
<evidence type="ECO:0000256" key="1">
    <source>
        <dbReference type="ARBA" id="ARBA00022679"/>
    </source>
</evidence>
<proteinExistence type="predicted"/>
<dbReference type="Pfam" id="PF00583">
    <property type="entry name" value="Acetyltransf_1"/>
    <property type="match status" value="2"/>
</dbReference>
<dbReference type="RefSeq" id="WP_197003869.1">
    <property type="nucleotide sequence ID" value="NZ_BONS01000022.1"/>
</dbReference>
<organism evidence="4 5">
    <name type="scientific">Longispora fulva</name>
    <dbReference type="NCBI Taxonomy" id="619741"/>
    <lineage>
        <taxon>Bacteria</taxon>
        <taxon>Bacillati</taxon>
        <taxon>Actinomycetota</taxon>
        <taxon>Actinomycetes</taxon>
        <taxon>Micromonosporales</taxon>
        <taxon>Micromonosporaceae</taxon>
        <taxon>Longispora</taxon>
    </lineage>
</organism>
<accession>A0A8J7GHD4</accession>
<name>A0A8J7GHD4_9ACTN</name>
<dbReference type="PROSITE" id="PS51186">
    <property type="entry name" value="GNAT"/>
    <property type="match status" value="2"/>
</dbReference>
<dbReference type="PANTHER" id="PTHR43072">
    <property type="entry name" value="N-ACETYLTRANSFERASE"/>
    <property type="match status" value="1"/>
</dbReference>
<evidence type="ECO:0000313" key="5">
    <source>
        <dbReference type="Proteomes" id="UP000622552"/>
    </source>
</evidence>
<dbReference type="InterPro" id="IPR000182">
    <property type="entry name" value="GNAT_dom"/>
</dbReference>
<feature type="domain" description="N-acetyltransferase" evidence="3">
    <location>
        <begin position="3"/>
        <end position="146"/>
    </location>
</feature>
<dbReference type="Proteomes" id="UP000622552">
    <property type="component" value="Unassembled WGS sequence"/>
</dbReference>
<keyword evidence="1 4" id="KW-0808">Transferase</keyword>